<keyword evidence="6 9" id="KW-0067">ATP-binding</keyword>
<accession>A0ABW5H7F0</accession>
<comment type="similarity">
    <text evidence="2">Belongs to the ABC transporter superfamily.</text>
</comment>
<keyword evidence="10" id="KW-1185">Reference proteome</keyword>
<evidence type="ECO:0000259" key="8">
    <source>
        <dbReference type="PROSITE" id="PS50893"/>
    </source>
</evidence>
<evidence type="ECO:0000313" key="9">
    <source>
        <dbReference type="EMBL" id="MFD2468996.1"/>
    </source>
</evidence>
<dbReference type="Gene3D" id="3.40.50.300">
    <property type="entry name" value="P-loop containing nucleotide triphosphate hydrolases"/>
    <property type="match status" value="1"/>
</dbReference>
<comment type="subcellular location">
    <subcellularLocation>
        <location evidence="1">Cell membrane</location>
        <topology evidence="1">Peripheral membrane protein</topology>
    </subcellularLocation>
</comment>
<reference evidence="10" key="1">
    <citation type="journal article" date="2019" name="Int. J. Syst. Evol. Microbiol.">
        <title>The Global Catalogue of Microorganisms (GCM) 10K type strain sequencing project: providing services to taxonomists for standard genome sequencing and annotation.</title>
        <authorList>
            <consortium name="The Broad Institute Genomics Platform"/>
            <consortium name="The Broad Institute Genome Sequencing Center for Infectious Disease"/>
            <person name="Wu L."/>
            <person name="Ma J."/>
        </authorList>
    </citation>
    <scope>NUCLEOTIDE SEQUENCE [LARGE SCALE GENOMIC DNA]</scope>
    <source>
        <strain evidence="10">CGMCC 4.7641</strain>
    </source>
</reference>
<dbReference type="InterPro" id="IPR003439">
    <property type="entry name" value="ABC_transporter-like_ATP-bd"/>
</dbReference>
<dbReference type="Pfam" id="PF00005">
    <property type="entry name" value="ABC_tran"/>
    <property type="match status" value="1"/>
</dbReference>
<protein>
    <submittedName>
        <fullName evidence="9">ABC transporter ATP-binding protein</fullName>
    </submittedName>
</protein>
<organism evidence="9 10">
    <name type="scientific">Amycolatopsis silviterrae</name>
    <dbReference type="NCBI Taxonomy" id="1656914"/>
    <lineage>
        <taxon>Bacteria</taxon>
        <taxon>Bacillati</taxon>
        <taxon>Actinomycetota</taxon>
        <taxon>Actinomycetes</taxon>
        <taxon>Pseudonocardiales</taxon>
        <taxon>Pseudonocardiaceae</taxon>
        <taxon>Amycolatopsis</taxon>
    </lineage>
</organism>
<dbReference type="InterPro" id="IPR013563">
    <property type="entry name" value="Oligopep_ABC_C"/>
</dbReference>
<dbReference type="InterPro" id="IPR027417">
    <property type="entry name" value="P-loop_NTPase"/>
</dbReference>
<dbReference type="Proteomes" id="UP001597483">
    <property type="component" value="Unassembled WGS sequence"/>
</dbReference>
<evidence type="ECO:0000256" key="5">
    <source>
        <dbReference type="ARBA" id="ARBA00022741"/>
    </source>
</evidence>
<dbReference type="EMBL" id="JBHUKS010000011">
    <property type="protein sequence ID" value="MFD2468996.1"/>
    <property type="molecule type" value="Genomic_DNA"/>
</dbReference>
<dbReference type="InterPro" id="IPR050388">
    <property type="entry name" value="ABC_Ni/Peptide_Import"/>
</dbReference>
<dbReference type="PANTHER" id="PTHR43297:SF2">
    <property type="entry name" value="DIPEPTIDE TRANSPORT ATP-BINDING PROTEIN DPPD"/>
    <property type="match status" value="1"/>
</dbReference>
<name>A0ABW5H7F0_9PSEU</name>
<dbReference type="PANTHER" id="PTHR43297">
    <property type="entry name" value="OLIGOPEPTIDE TRANSPORT ATP-BINDING PROTEIN APPD"/>
    <property type="match status" value="1"/>
</dbReference>
<gene>
    <name evidence="9" type="ORF">ACFSVL_16525</name>
</gene>
<dbReference type="RefSeq" id="WP_378305037.1">
    <property type="nucleotide sequence ID" value="NZ_JBHUKS010000011.1"/>
</dbReference>
<keyword evidence="3" id="KW-0813">Transport</keyword>
<evidence type="ECO:0000256" key="1">
    <source>
        <dbReference type="ARBA" id="ARBA00004202"/>
    </source>
</evidence>
<dbReference type="InterPro" id="IPR017871">
    <property type="entry name" value="ABC_transporter-like_CS"/>
</dbReference>
<evidence type="ECO:0000313" key="10">
    <source>
        <dbReference type="Proteomes" id="UP001597483"/>
    </source>
</evidence>
<dbReference type="CDD" id="cd03257">
    <property type="entry name" value="ABC_NikE_OppD_transporters"/>
    <property type="match status" value="1"/>
</dbReference>
<dbReference type="GO" id="GO:0005524">
    <property type="term" value="F:ATP binding"/>
    <property type="evidence" value="ECO:0007669"/>
    <property type="project" value="UniProtKB-KW"/>
</dbReference>
<keyword evidence="4" id="KW-1003">Cell membrane</keyword>
<keyword evidence="7" id="KW-0472">Membrane</keyword>
<dbReference type="Pfam" id="PF08352">
    <property type="entry name" value="oligo_HPY"/>
    <property type="match status" value="1"/>
</dbReference>
<comment type="caution">
    <text evidence="9">The sequence shown here is derived from an EMBL/GenBank/DDBJ whole genome shotgun (WGS) entry which is preliminary data.</text>
</comment>
<dbReference type="NCBIfam" id="TIGR01727">
    <property type="entry name" value="oligo_HPY"/>
    <property type="match status" value="1"/>
</dbReference>
<keyword evidence="5" id="KW-0547">Nucleotide-binding</keyword>
<evidence type="ECO:0000256" key="7">
    <source>
        <dbReference type="ARBA" id="ARBA00023136"/>
    </source>
</evidence>
<dbReference type="SUPFAM" id="SSF52540">
    <property type="entry name" value="P-loop containing nucleoside triphosphate hydrolases"/>
    <property type="match status" value="1"/>
</dbReference>
<dbReference type="SMART" id="SM00382">
    <property type="entry name" value="AAA"/>
    <property type="match status" value="1"/>
</dbReference>
<feature type="domain" description="ABC transporter" evidence="8">
    <location>
        <begin position="4"/>
        <end position="254"/>
    </location>
</feature>
<proteinExistence type="inferred from homology"/>
<dbReference type="PROSITE" id="PS00211">
    <property type="entry name" value="ABC_TRANSPORTER_1"/>
    <property type="match status" value="1"/>
</dbReference>
<evidence type="ECO:0000256" key="3">
    <source>
        <dbReference type="ARBA" id="ARBA00022448"/>
    </source>
</evidence>
<evidence type="ECO:0000256" key="2">
    <source>
        <dbReference type="ARBA" id="ARBA00005417"/>
    </source>
</evidence>
<evidence type="ECO:0000256" key="6">
    <source>
        <dbReference type="ARBA" id="ARBA00022840"/>
    </source>
</evidence>
<dbReference type="InterPro" id="IPR003593">
    <property type="entry name" value="AAA+_ATPase"/>
</dbReference>
<dbReference type="PROSITE" id="PS50893">
    <property type="entry name" value="ABC_TRANSPORTER_2"/>
    <property type="match status" value="1"/>
</dbReference>
<sequence length="331" mass="35957">MTLLEVDDLTVRFPTDDGLVTAVAGLSFRIEPGQTLGVVGESGSGKSITSMAVLGILPRRAQVSGSIRLRGRELLGLSERELRPVRGNRIAMIFQDALAALNPVRTVGEQIAEAIRVHDSRPNRAELRRRAVDLLDVVGIPSPADRARQYPHELSGGMRQRVMIAMSIANEPELLIADEPTTALDVTVQAQIMDVVERIQDRTDAAILLVTHDLGVVAGVADRVLVMYAGTKVEEGPVEPIFYETAHPYTRGLLASLPRLNRSERGELYRIPGQPPSPLHRPAGCAFHPRCRYARPGQCDVDVPPPAEVGDAHTASCLRVHELDEPGEVPA</sequence>
<evidence type="ECO:0000256" key="4">
    <source>
        <dbReference type="ARBA" id="ARBA00022475"/>
    </source>
</evidence>